<protein>
    <submittedName>
        <fullName evidence="3">Protein 175-like</fullName>
    </submittedName>
</protein>
<feature type="compositionally biased region" description="Basic and acidic residues" evidence="1">
    <location>
        <begin position="205"/>
        <end position="214"/>
    </location>
</feature>
<feature type="compositionally biased region" description="Acidic residues" evidence="1">
    <location>
        <begin position="714"/>
        <end position="725"/>
    </location>
</feature>
<evidence type="ECO:0000313" key="3">
    <source>
        <dbReference type="EMBL" id="KAL2744185.1"/>
    </source>
</evidence>
<evidence type="ECO:0000313" key="4">
    <source>
        <dbReference type="Proteomes" id="UP001607303"/>
    </source>
</evidence>
<reference evidence="3 4" key="1">
    <citation type="journal article" date="2024" name="Ann. Entomol. Soc. Am.">
        <title>Genomic analyses of the southern and eastern yellowjacket wasps (Hymenoptera: Vespidae) reveal evolutionary signatures of social life.</title>
        <authorList>
            <person name="Catto M.A."/>
            <person name="Caine P.B."/>
            <person name="Orr S.E."/>
            <person name="Hunt B.G."/>
            <person name="Goodisman M.A.D."/>
        </authorList>
    </citation>
    <scope>NUCLEOTIDE SEQUENCE [LARGE SCALE GENOMIC DNA]</scope>
    <source>
        <strain evidence="3">232</strain>
        <tissue evidence="3">Head and thorax</tissue>
    </source>
</reference>
<feature type="region of interest" description="Disordered" evidence="1">
    <location>
        <begin position="1318"/>
        <end position="1402"/>
    </location>
</feature>
<keyword evidence="2" id="KW-0472">Membrane</keyword>
<gene>
    <name evidence="3" type="ORF">V1477_007675</name>
</gene>
<name>A0ABD2CGH8_VESMC</name>
<feature type="region of interest" description="Disordered" evidence="1">
    <location>
        <begin position="205"/>
        <end position="229"/>
    </location>
</feature>
<feature type="compositionally biased region" description="Low complexity" evidence="1">
    <location>
        <begin position="700"/>
        <end position="711"/>
    </location>
</feature>
<feature type="compositionally biased region" description="Basic and acidic residues" evidence="1">
    <location>
        <begin position="1369"/>
        <end position="1393"/>
    </location>
</feature>
<feature type="compositionally biased region" description="Polar residues" evidence="1">
    <location>
        <begin position="1328"/>
        <end position="1345"/>
    </location>
</feature>
<keyword evidence="4" id="KW-1185">Reference proteome</keyword>
<evidence type="ECO:0000256" key="2">
    <source>
        <dbReference type="SAM" id="Phobius"/>
    </source>
</evidence>
<proteinExistence type="predicted"/>
<accession>A0ABD2CGH8</accession>
<dbReference type="EMBL" id="JAYRBN010000051">
    <property type="protein sequence ID" value="KAL2744185.1"/>
    <property type="molecule type" value="Genomic_DNA"/>
</dbReference>
<feature type="region of interest" description="Disordered" evidence="1">
    <location>
        <begin position="699"/>
        <end position="735"/>
    </location>
</feature>
<sequence length="1695" mass="193781">MRWQPGGNLEPVRIICETNWRQCMQAILRYVWTEIVTDVVDCLTTESTLWRIIAICIICIMLLRIFYVKRKWVNRPTPSKYILSRVGCKVDDLELKINILTYKLQYGTWPLPHQIQNSTLKKQLRNLRLTLSTSNDRKEWIKHILLSSTSNAYLSASKLDSISVHRMNKSFDAKTGYFLPEKQQNVYATDQSDIKSWKTSSVESIKKTNPEGVHRRGLSKSENLGESRSVTRQLSLLPRKDSDYFWKKTRKQKRPRVSMSRSKITACDKYTESIVECKRFLKELKESNKKLELNCSSSAITNDSSSFQESWTDEKSSLHAQTTDARNASRRCEIIGEVKGTLVKVEREKKDLNVFMDISNGLQIDRIKSNGLLSSLNSSIHDDLSNNLTMDEPTCILSRNNNVIEMSQIRLYQIKRKLESLDNVLRAYSMLDSCVTRNVERSKEKNNEIQAIYQNLVDTLDAIKLGIENINKTKRNKISFEVNAKEYSDKMLQTTSSDYELFESIDSEGNSSISMKSYTERLIEHPLDSAIVGKNQRSEKRSIKTDATFALSRSNHVIILDQESLLNDFQTQDKKELSSFPVSLEIDEDPSILSTNSSQLEISKDSDLENESTAMLIREALQCKKELLSRVKLHKFYSNVEVRKEREETTEKNFKDVDAAWLDTEKSFQSKLLDIITEESTSSCTDKTSRTYIFLQMKQSSEMSDGSSSSSNMEIDDEKQEDDDTKNEKITSETCNSSKEALPIVSSQYFSFNDLSILPKYQNIVFRKLPSDSKSSLAKKDKSIKSTNSLQGKRPYREVLATWDDDDDIDDDRKRLCHRDDEEKSRLTSSKRLRKARSMPESFRKRGTNNVRRNINEVTLKTMRNINSMEWFGDTGNDEDTVLRKNENEGIISFGTDDLLSWNRITDSSSGGSIKYQFTIDNGSMTNLFSSKDSNLEICKKYSSNKEKDETVYNQDLSLRRRPGMLSFAQLKMNTLLTDENDIFKNPYFLGEKTLSEATCGETIELNLIPISVSIDSHESNLLAVTRSKIFDDLNKVSSTLRISYNNDLETGNVTEIIENDENDEPDKKEIQKIPDNGKSIVYISDRAMELADRNNDERKKVQRKWLFNETKRSNNVTSSRSNVITQKSSSYFTGDTSSSMSKIDFESCRISKSNISTNSSFKEINIQNDILESCIDSCINLLRKVETDKNESLQSIDVTSSECASNDNETSNKTSVSYIEANDCKSTNEVFVQKESNVKQLKNKSEGFIFDGSIQYKKPPVDEQSVKRNSRAINSNWTKYKKSNIDTKSKDSIKVERGTCSKRNLTSNNSQLQIKSNLSIIDGKDNAPNTTRSYTRPNSCNLSQERSRPHASSCKNDLSSRSAVFSQCDDRRSTKEEAKKDKAKFGKTETHSNHALSTPKSFSKSCIPILKSRLDARRMEHICRPKSPMRGPLTMTGLYRDKINNNDENVNEVNVIPTEGISTNKKELQQHLDNSKTFETRFKTGSSKESTNVIDENCSNNASRERTIIYVNIINRHDHNVTRILDPEKFLEFTRKGVLVAQNVNELDAKLENNASSSSVIMAQEKDTLPKLVTIVSSVTNEADNDENDSNGTSSRHVFTGTLKNFWFVTIHQKEMEVSVKPSVTDTSTSMSDFLKISETMPVHEHQIFGMPKELSNEEYSYLFEILTRKQNLGHLKEIENLCQRLRLGNKNLE</sequence>
<feature type="compositionally biased region" description="Polar residues" evidence="1">
    <location>
        <begin position="1354"/>
        <end position="1366"/>
    </location>
</feature>
<feature type="compositionally biased region" description="Polar residues" evidence="1">
    <location>
        <begin position="220"/>
        <end position="229"/>
    </location>
</feature>
<keyword evidence="2" id="KW-0812">Transmembrane</keyword>
<keyword evidence="2" id="KW-1133">Transmembrane helix</keyword>
<dbReference type="Proteomes" id="UP001607303">
    <property type="component" value="Unassembled WGS sequence"/>
</dbReference>
<evidence type="ECO:0000256" key="1">
    <source>
        <dbReference type="SAM" id="MobiDB-lite"/>
    </source>
</evidence>
<feature type="transmembrane region" description="Helical" evidence="2">
    <location>
        <begin position="48"/>
        <end position="67"/>
    </location>
</feature>
<feature type="region of interest" description="Disordered" evidence="1">
    <location>
        <begin position="820"/>
        <end position="844"/>
    </location>
</feature>
<organism evidence="3 4">
    <name type="scientific">Vespula maculifrons</name>
    <name type="common">Eastern yellow jacket</name>
    <name type="synonym">Wasp</name>
    <dbReference type="NCBI Taxonomy" id="7453"/>
    <lineage>
        <taxon>Eukaryota</taxon>
        <taxon>Metazoa</taxon>
        <taxon>Ecdysozoa</taxon>
        <taxon>Arthropoda</taxon>
        <taxon>Hexapoda</taxon>
        <taxon>Insecta</taxon>
        <taxon>Pterygota</taxon>
        <taxon>Neoptera</taxon>
        <taxon>Endopterygota</taxon>
        <taxon>Hymenoptera</taxon>
        <taxon>Apocrita</taxon>
        <taxon>Aculeata</taxon>
        <taxon>Vespoidea</taxon>
        <taxon>Vespidae</taxon>
        <taxon>Vespinae</taxon>
        <taxon>Vespula</taxon>
    </lineage>
</organism>
<comment type="caution">
    <text evidence="3">The sequence shown here is derived from an EMBL/GenBank/DDBJ whole genome shotgun (WGS) entry which is preliminary data.</text>
</comment>